<keyword evidence="3" id="KW-1185">Reference proteome</keyword>
<dbReference type="EMBL" id="JAQQWL010000008">
    <property type="protein sequence ID" value="KAK8061750.1"/>
    <property type="molecule type" value="Genomic_DNA"/>
</dbReference>
<evidence type="ECO:0000313" key="2">
    <source>
        <dbReference type="EMBL" id="KAK8061750.1"/>
    </source>
</evidence>
<organism evidence="2 3">
    <name type="scientific">Apiospora phragmitis</name>
    <dbReference type="NCBI Taxonomy" id="2905665"/>
    <lineage>
        <taxon>Eukaryota</taxon>
        <taxon>Fungi</taxon>
        <taxon>Dikarya</taxon>
        <taxon>Ascomycota</taxon>
        <taxon>Pezizomycotina</taxon>
        <taxon>Sordariomycetes</taxon>
        <taxon>Xylariomycetidae</taxon>
        <taxon>Amphisphaeriales</taxon>
        <taxon>Apiosporaceae</taxon>
        <taxon>Apiospora</taxon>
    </lineage>
</organism>
<reference evidence="2 3" key="1">
    <citation type="submission" date="2023-01" db="EMBL/GenBank/DDBJ databases">
        <title>Analysis of 21 Apiospora genomes using comparative genomics revels a genus with tremendous synthesis potential of carbohydrate active enzymes and secondary metabolites.</title>
        <authorList>
            <person name="Sorensen T."/>
        </authorList>
    </citation>
    <scope>NUCLEOTIDE SEQUENCE [LARGE SCALE GENOMIC DNA]</scope>
    <source>
        <strain evidence="2 3">CBS 135458</strain>
    </source>
</reference>
<proteinExistence type="predicted"/>
<feature type="region of interest" description="Disordered" evidence="1">
    <location>
        <begin position="148"/>
        <end position="204"/>
    </location>
</feature>
<feature type="compositionally biased region" description="Acidic residues" evidence="1">
    <location>
        <begin position="171"/>
        <end position="181"/>
    </location>
</feature>
<dbReference type="GeneID" id="92092588"/>
<gene>
    <name evidence="2" type="ORF">PG994_008116</name>
</gene>
<dbReference type="RefSeq" id="XP_066715012.1">
    <property type="nucleotide sequence ID" value="XM_066859525.1"/>
</dbReference>
<accession>A0ABR1US50</accession>
<sequence>MSMPPEPMFALWATAQKHVYQPPSDEQMTAFRDLFSNTSPSAVEVSEISSRIAKPCIKPWRESPIQGLWSVIQNAVDELSSQNDKLVALLLAMQRLPDGKGVQGPGPWFVDLPLFDNHWSEWVDMSCIELFLEQRQRGGVSLRRALERTPWDQSSPTCQPPPCPIAGGFTDSEDDSDDTGNEDGGNQGDEIDEKEEDREDPNSRITVLDVLVPAAAQWIQYFPREIYEKAAAGGEMDSEYDHNGTNFGTKKG</sequence>
<comment type="caution">
    <text evidence="2">The sequence shown here is derived from an EMBL/GenBank/DDBJ whole genome shotgun (WGS) entry which is preliminary data.</text>
</comment>
<name>A0ABR1US50_9PEZI</name>
<evidence type="ECO:0000256" key="1">
    <source>
        <dbReference type="SAM" id="MobiDB-lite"/>
    </source>
</evidence>
<feature type="compositionally biased region" description="Acidic residues" evidence="1">
    <location>
        <begin position="189"/>
        <end position="199"/>
    </location>
</feature>
<evidence type="ECO:0000313" key="3">
    <source>
        <dbReference type="Proteomes" id="UP001480595"/>
    </source>
</evidence>
<feature type="region of interest" description="Disordered" evidence="1">
    <location>
        <begin position="233"/>
        <end position="252"/>
    </location>
</feature>
<protein>
    <submittedName>
        <fullName evidence="2">Uncharacterized protein</fullName>
    </submittedName>
</protein>
<dbReference type="Proteomes" id="UP001480595">
    <property type="component" value="Unassembled WGS sequence"/>
</dbReference>
<feature type="compositionally biased region" description="Polar residues" evidence="1">
    <location>
        <begin position="243"/>
        <end position="252"/>
    </location>
</feature>